<dbReference type="Proteomes" id="UP000002168">
    <property type="component" value="Chromosome"/>
</dbReference>
<sequence length="150" mass="17234" precursor="true">MKTIQNIVILTFILFGQPSIADTMYCLVVSDVLINDDGKIVDPTIFDKSSIKSPENWIEFNLKSNTTSYFYSDDDGTKGNETENIIKINNQLFYAPVNDYTGYTTYLFEENMRNGILTEAAYVSTFNCVEKSQQEIEDIYGISFKPYYKK</sequence>
<organism evidence="1 2">
    <name type="scientific">Shewanella woodyi (strain ATCC 51908 / MS32)</name>
    <dbReference type="NCBI Taxonomy" id="392500"/>
    <lineage>
        <taxon>Bacteria</taxon>
        <taxon>Pseudomonadati</taxon>
        <taxon>Pseudomonadota</taxon>
        <taxon>Gammaproteobacteria</taxon>
        <taxon>Alteromonadales</taxon>
        <taxon>Shewanellaceae</taxon>
        <taxon>Shewanella</taxon>
    </lineage>
</organism>
<keyword evidence="2" id="KW-1185">Reference proteome</keyword>
<dbReference type="RefSeq" id="WP_012323730.1">
    <property type="nucleotide sequence ID" value="NC_010506.1"/>
</dbReference>
<dbReference type="EMBL" id="CP000961">
    <property type="protein sequence ID" value="ACA85384.1"/>
    <property type="molecule type" value="Genomic_DNA"/>
</dbReference>
<evidence type="ECO:0000313" key="1">
    <source>
        <dbReference type="EMBL" id="ACA85384.1"/>
    </source>
</evidence>
<dbReference type="HOGENOM" id="CLU_1739280_0_0_6"/>
<dbReference type="STRING" id="392500.Swoo_1091"/>
<dbReference type="AlphaFoldDB" id="B1KH76"/>
<name>B1KH76_SHEWM</name>
<dbReference type="KEGG" id="swd:Swoo_1091"/>
<gene>
    <name evidence="1" type="ordered locus">Swoo_1091</name>
</gene>
<reference evidence="1 2" key="1">
    <citation type="submission" date="2008-02" db="EMBL/GenBank/DDBJ databases">
        <title>Complete sequence of Shewanella woodyi ATCC 51908.</title>
        <authorList>
            <consortium name="US DOE Joint Genome Institute"/>
            <person name="Copeland A."/>
            <person name="Lucas S."/>
            <person name="Lapidus A."/>
            <person name="Glavina del Rio T."/>
            <person name="Dalin E."/>
            <person name="Tice H."/>
            <person name="Bruce D."/>
            <person name="Goodwin L."/>
            <person name="Pitluck S."/>
            <person name="Sims D."/>
            <person name="Brettin T."/>
            <person name="Detter J.C."/>
            <person name="Han C."/>
            <person name="Kuske C.R."/>
            <person name="Schmutz J."/>
            <person name="Larimer F."/>
            <person name="Land M."/>
            <person name="Hauser L."/>
            <person name="Kyrpides N."/>
            <person name="Lykidis A."/>
            <person name="Zhao J.-S."/>
            <person name="Richardson P."/>
        </authorList>
    </citation>
    <scope>NUCLEOTIDE SEQUENCE [LARGE SCALE GENOMIC DNA]</scope>
    <source>
        <strain evidence="2">ATCC 51908 / MS32</strain>
    </source>
</reference>
<proteinExistence type="predicted"/>
<accession>B1KH76</accession>
<evidence type="ECO:0000313" key="2">
    <source>
        <dbReference type="Proteomes" id="UP000002168"/>
    </source>
</evidence>
<protein>
    <submittedName>
        <fullName evidence="1">Uncharacterized protein</fullName>
    </submittedName>
</protein>